<keyword evidence="2" id="KW-1185">Reference proteome</keyword>
<dbReference type="EMBL" id="BAABGA010000064">
    <property type="protein sequence ID" value="GAA4462670.1"/>
    <property type="molecule type" value="Genomic_DNA"/>
</dbReference>
<reference evidence="2" key="1">
    <citation type="journal article" date="2019" name="Int. J. Syst. Evol. Microbiol.">
        <title>The Global Catalogue of Microorganisms (GCM) 10K type strain sequencing project: providing services to taxonomists for standard genome sequencing and annotation.</title>
        <authorList>
            <consortium name="The Broad Institute Genomics Platform"/>
            <consortium name="The Broad Institute Genome Sequencing Center for Infectious Disease"/>
            <person name="Wu L."/>
            <person name="Ma J."/>
        </authorList>
    </citation>
    <scope>NUCLEOTIDE SEQUENCE [LARGE SCALE GENOMIC DNA]</scope>
    <source>
        <strain evidence="2">JCM 17759</strain>
    </source>
</reference>
<gene>
    <name evidence="1" type="ORF">GCM10023156_46760</name>
</gene>
<dbReference type="Proteomes" id="UP001500840">
    <property type="component" value="Unassembled WGS sequence"/>
</dbReference>
<name>A0ABP8NBR9_9BACT</name>
<evidence type="ECO:0000313" key="1">
    <source>
        <dbReference type="EMBL" id="GAA4462670.1"/>
    </source>
</evidence>
<protein>
    <submittedName>
        <fullName evidence="1">Uncharacterized protein</fullName>
    </submittedName>
</protein>
<accession>A0ABP8NBR9</accession>
<organism evidence="1 2">
    <name type="scientific">Novipirellula rosea</name>
    <dbReference type="NCBI Taxonomy" id="1031540"/>
    <lineage>
        <taxon>Bacteria</taxon>
        <taxon>Pseudomonadati</taxon>
        <taxon>Planctomycetota</taxon>
        <taxon>Planctomycetia</taxon>
        <taxon>Pirellulales</taxon>
        <taxon>Pirellulaceae</taxon>
        <taxon>Novipirellula</taxon>
    </lineage>
</organism>
<proteinExistence type="predicted"/>
<comment type="caution">
    <text evidence="1">The sequence shown here is derived from an EMBL/GenBank/DDBJ whole genome shotgun (WGS) entry which is preliminary data.</text>
</comment>
<sequence length="85" mass="8293">MDAATPFASVGPLDIDGAFASGDETPSTWSAAEVAWTVGLSSRGGLPDCGPADSGRADWGSTLPSLFVPGEFASPGAVSCSGGTS</sequence>
<evidence type="ECO:0000313" key="2">
    <source>
        <dbReference type="Proteomes" id="UP001500840"/>
    </source>
</evidence>